<keyword evidence="3" id="KW-1185">Reference proteome</keyword>
<dbReference type="Proteomes" id="UP000813463">
    <property type="component" value="Chromosome 6"/>
</dbReference>
<evidence type="ECO:0000259" key="2">
    <source>
        <dbReference type="SMART" id="SM00827"/>
    </source>
</evidence>
<dbReference type="GeneID" id="110775459"/>
<protein>
    <recommendedName>
        <fullName evidence="2">Malonyl-CoA:ACP transacylase (MAT) domain-containing protein</fullName>
    </recommendedName>
</protein>
<dbReference type="SUPFAM" id="SSF55048">
    <property type="entry name" value="Probable ACP-binding domain of malonyl-CoA ACP transacylase"/>
    <property type="match status" value="1"/>
</dbReference>
<dbReference type="FunFam" id="3.30.70.250:FF:000004">
    <property type="entry name" value="Malonyl CoA-acyl carrier transacylase"/>
    <property type="match status" value="1"/>
</dbReference>
<dbReference type="InterPro" id="IPR052760">
    <property type="entry name" value="Mitochondrial_malonyltrans"/>
</dbReference>
<dbReference type="PANTHER" id="PTHR47170:SF2">
    <property type="entry name" value="MALONYL-COA:ACP TRANSACYLASE (MAT) DOMAIN-CONTAINING PROTEIN"/>
    <property type="match status" value="1"/>
</dbReference>
<dbReference type="KEGG" id="soe:110775459"/>
<feature type="region of interest" description="Disordered" evidence="1">
    <location>
        <begin position="17"/>
        <end position="36"/>
    </location>
</feature>
<dbReference type="InterPro" id="IPR001227">
    <property type="entry name" value="Ac_transferase_dom_sf"/>
</dbReference>
<feature type="compositionally biased region" description="Basic residues" evidence="1">
    <location>
        <begin position="20"/>
        <end position="34"/>
    </location>
</feature>
<dbReference type="InterPro" id="IPR016036">
    <property type="entry name" value="Malonyl_transacylase_ACP-bd"/>
</dbReference>
<evidence type="ECO:0000313" key="4">
    <source>
        <dbReference type="RefSeq" id="XP_021835756.1"/>
    </source>
</evidence>
<name>A0A9R0HRQ3_SPIOL</name>
<dbReference type="Gene3D" id="3.30.70.250">
    <property type="entry name" value="Malonyl-CoA ACP transacylase, ACP-binding"/>
    <property type="match status" value="1"/>
</dbReference>
<dbReference type="GO" id="GO:0004314">
    <property type="term" value="F:[acyl-carrier-protein] S-malonyltransferase activity"/>
    <property type="evidence" value="ECO:0007669"/>
    <property type="project" value="InterPro"/>
</dbReference>
<dbReference type="InterPro" id="IPR014043">
    <property type="entry name" value="Acyl_transferase_dom"/>
</dbReference>
<dbReference type="InterPro" id="IPR016035">
    <property type="entry name" value="Acyl_Trfase/lysoPLipase"/>
</dbReference>
<reference evidence="4" key="2">
    <citation type="submission" date="2025-08" db="UniProtKB">
        <authorList>
            <consortium name="RefSeq"/>
        </authorList>
    </citation>
    <scope>IDENTIFICATION</scope>
    <source>
        <tissue evidence="4">Leaf</tissue>
    </source>
</reference>
<dbReference type="PANTHER" id="PTHR47170">
    <property type="entry name" value="MALONYL-COA ACP TRANSACYLASE, ACP-BINDING"/>
    <property type="match status" value="1"/>
</dbReference>
<evidence type="ECO:0000256" key="1">
    <source>
        <dbReference type="SAM" id="MobiDB-lite"/>
    </source>
</evidence>
<dbReference type="AlphaFoldDB" id="A0A9R0HRQ3"/>
<dbReference type="Gene3D" id="3.40.366.10">
    <property type="entry name" value="Malonyl-Coenzyme A Acyl Carrier Protein, domain 2"/>
    <property type="match status" value="1"/>
</dbReference>
<dbReference type="InterPro" id="IPR004410">
    <property type="entry name" value="Malonyl_CoA-ACP_transAc_FabD"/>
</dbReference>
<organism evidence="3 4">
    <name type="scientific">Spinacia oleracea</name>
    <name type="common">Spinach</name>
    <dbReference type="NCBI Taxonomy" id="3562"/>
    <lineage>
        <taxon>Eukaryota</taxon>
        <taxon>Viridiplantae</taxon>
        <taxon>Streptophyta</taxon>
        <taxon>Embryophyta</taxon>
        <taxon>Tracheophyta</taxon>
        <taxon>Spermatophyta</taxon>
        <taxon>Magnoliopsida</taxon>
        <taxon>eudicotyledons</taxon>
        <taxon>Gunneridae</taxon>
        <taxon>Pentapetalae</taxon>
        <taxon>Caryophyllales</taxon>
        <taxon>Chenopodiaceae</taxon>
        <taxon>Chenopodioideae</taxon>
        <taxon>Anserineae</taxon>
        <taxon>Spinacia</taxon>
    </lineage>
</organism>
<gene>
    <name evidence="4" type="primary">LOC110775459</name>
</gene>
<dbReference type="OrthoDB" id="541883at2759"/>
<proteinExistence type="predicted"/>
<sequence>MRTQFSLFRRIPTLKSNIQQHHHHPHHSRHHHHSLSTMTSSLILPSVTLKKTPLNCSQSLKTHNFSSFVGFKNGGILQIKPRNDGARVFMSVSARSPSQTAVNDALFSDYKPSSAFLFPGQGAQAVGMGAEAQNVPAAAALFKKANDILGFDLLEICTNGPKEKLNSTVLSQPAIYVTSLAAVEILRAREGGQQIIDSVDVTCGLSLGEYTALAFAGAFSFEDGLKLVKLRGEAMQAASDAAQSAMVSVIGLDAEKVQSLCDAANEEVSEDERVQIANFLCPGNYAVSGGVKGIEAVEAKAKSFKARMTVRLAVAGAFHTRFMEPAVSRLEAALATTQIRTPRIPVISNVDVQAHADPDTIKKILAQQVTSPVQWETTLKTLLDKGLNKSYELGPGKVIAGIMKRINKAAEIENISA</sequence>
<reference evidence="3" key="1">
    <citation type="journal article" date="2021" name="Nat. Commun.">
        <title>Genomic analyses provide insights into spinach domestication and the genetic basis of agronomic traits.</title>
        <authorList>
            <person name="Cai X."/>
            <person name="Sun X."/>
            <person name="Xu C."/>
            <person name="Sun H."/>
            <person name="Wang X."/>
            <person name="Ge C."/>
            <person name="Zhang Z."/>
            <person name="Wang Q."/>
            <person name="Fei Z."/>
            <person name="Jiao C."/>
            <person name="Wang Q."/>
        </authorList>
    </citation>
    <scope>NUCLEOTIDE SEQUENCE [LARGE SCALE GENOMIC DNA]</scope>
    <source>
        <strain evidence="3">cv. Varoflay</strain>
    </source>
</reference>
<feature type="domain" description="Malonyl-CoA:ACP transacylase (MAT)" evidence="2">
    <location>
        <begin position="117"/>
        <end position="416"/>
    </location>
</feature>
<dbReference type="SMART" id="SM00827">
    <property type="entry name" value="PKS_AT"/>
    <property type="match status" value="1"/>
</dbReference>
<accession>A0A9R0HRQ3</accession>
<evidence type="ECO:0000313" key="3">
    <source>
        <dbReference type="Proteomes" id="UP000813463"/>
    </source>
</evidence>
<dbReference type="SUPFAM" id="SSF52151">
    <property type="entry name" value="FabD/lysophospholipase-like"/>
    <property type="match status" value="1"/>
</dbReference>
<dbReference type="RefSeq" id="XP_021835756.1">
    <property type="nucleotide sequence ID" value="XM_021980064.2"/>
</dbReference>
<dbReference type="NCBIfam" id="TIGR00128">
    <property type="entry name" value="fabD"/>
    <property type="match status" value="1"/>
</dbReference>
<dbReference type="Pfam" id="PF00698">
    <property type="entry name" value="Acyl_transf_1"/>
    <property type="match status" value="1"/>
</dbReference>